<evidence type="ECO:0000256" key="1">
    <source>
        <dbReference type="ARBA" id="ARBA00009013"/>
    </source>
</evidence>
<dbReference type="PROSITE" id="PS50801">
    <property type="entry name" value="STAS"/>
    <property type="match status" value="1"/>
</dbReference>
<dbReference type="Pfam" id="PF01740">
    <property type="entry name" value="STAS"/>
    <property type="match status" value="1"/>
</dbReference>
<evidence type="ECO:0000313" key="4">
    <source>
        <dbReference type="EMBL" id="MZQ91024.1"/>
    </source>
</evidence>
<dbReference type="InterPro" id="IPR003658">
    <property type="entry name" value="Anti-sigma_ant"/>
</dbReference>
<comment type="caution">
    <text evidence="4">The sequence shown here is derived from an EMBL/GenBank/DDBJ whole genome shotgun (WGS) entry which is preliminary data.</text>
</comment>
<dbReference type="Gene3D" id="3.30.750.24">
    <property type="entry name" value="STAS domain"/>
    <property type="match status" value="1"/>
</dbReference>
<dbReference type="InterPro" id="IPR002645">
    <property type="entry name" value="STAS_dom"/>
</dbReference>
<dbReference type="NCBIfam" id="TIGR00377">
    <property type="entry name" value="ant_ant_sig"/>
    <property type="match status" value="1"/>
</dbReference>
<dbReference type="PANTHER" id="PTHR33495">
    <property type="entry name" value="ANTI-SIGMA FACTOR ANTAGONIST TM_1081-RELATED-RELATED"/>
    <property type="match status" value="1"/>
</dbReference>
<organism evidence="4 5">
    <name type="scientific">Frigidibacter albus</name>
    <dbReference type="NCBI Taxonomy" id="1465486"/>
    <lineage>
        <taxon>Bacteria</taxon>
        <taxon>Pseudomonadati</taxon>
        <taxon>Pseudomonadota</taxon>
        <taxon>Alphaproteobacteria</taxon>
        <taxon>Rhodobacterales</taxon>
        <taxon>Paracoccaceae</taxon>
        <taxon>Frigidibacter</taxon>
    </lineage>
</organism>
<protein>
    <recommendedName>
        <fullName evidence="2">Anti-sigma factor antagonist</fullName>
    </recommendedName>
</protein>
<dbReference type="AlphaFoldDB" id="A0A6L8VLT3"/>
<evidence type="ECO:0000313" key="5">
    <source>
        <dbReference type="Proteomes" id="UP000477083"/>
    </source>
</evidence>
<proteinExistence type="inferred from homology"/>
<dbReference type="PANTHER" id="PTHR33495:SF2">
    <property type="entry name" value="ANTI-SIGMA FACTOR ANTAGONIST TM_1081-RELATED"/>
    <property type="match status" value="1"/>
</dbReference>
<dbReference type="EMBL" id="WWNR01000014">
    <property type="protein sequence ID" value="MZQ91024.1"/>
    <property type="molecule type" value="Genomic_DNA"/>
</dbReference>
<dbReference type="SUPFAM" id="SSF52091">
    <property type="entry name" value="SpoIIaa-like"/>
    <property type="match status" value="1"/>
</dbReference>
<dbReference type="GO" id="GO:0043856">
    <property type="term" value="F:anti-sigma factor antagonist activity"/>
    <property type="evidence" value="ECO:0007669"/>
    <property type="project" value="InterPro"/>
</dbReference>
<reference evidence="4 5" key="1">
    <citation type="submission" date="2020-01" db="EMBL/GenBank/DDBJ databases">
        <title>Frigidibacter albus SP32T (=CGMCC 1.13995T).</title>
        <authorList>
            <person name="Liao X."/>
        </authorList>
    </citation>
    <scope>NUCLEOTIDE SEQUENCE [LARGE SCALE GENOMIC DNA]</scope>
    <source>
        <strain evidence="4 5">SP32</strain>
    </source>
</reference>
<gene>
    <name evidence="4" type="ORF">GS660_18175</name>
</gene>
<dbReference type="RefSeq" id="WP_161348404.1">
    <property type="nucleotide sequence ID" value="NZ_BMGW01000014.1"/>
</dbReference>
<dbReference type="OrthoDB" id="9796076at2"/>
<dbReference type="Proteomes" id="UP000477083">
    <property type="component" value="Unassembled WGS sequence"/>
</dbReference>
<evidence type="ECO:0000259" key="3">
    <source>
        <dbReference type="PROSITE" id="PS50801"/>
    </source>
</evidence>
<sequence length="116" mass="12389">MNLYAEARAGALHVQVGEDRIDAAVAIRFKDKMREIALQPSDRVVLDLSRVTFVDSSGLGAIVAVMKALAPARRLELAGLTPNVAKVFRLTRMDSVFTIHPAPEAAAEAAAVRHGG</sequence>
<accession>A0A6L8VLT3</accession>
<feature type="domain" description="STAS" evidence="3">
    <location>
        <begin position="21"/>
        <end position="110"/>
    </location>
</feature>
<keyword evidence="5" id="KW-1185">Reference proteome</keyword>
<dbReference type="InterPro" id="IPR036513">
    <property type="entry name" value="STAS_dom_sf"/>
</dbReference>
<dbReference type="CDD" id="cd07043">
    <property type="entry name" value="STAS_anti-anti-sigma_factors"/>
    <property type="match status" value="1"/>
</dbReference>
<evidence type="ECO:0000256" key="2">
    <source>
        <dbReference type="RuleBase" id="RU003749"/>
    </source>
</evidence>
<name>A0A6L8VLT3_9RHOB</name>
<comment type="similarity">
    <text evidence="1 2">Belongs to the anti-sigma-factor antagonist family.</text>
</comment>